<comment type="caution">
    <text evidence="1">The sequence shown here is derived from an EMBL/GenBank/DDBJ whole genome shotgun (WGS) entry which is preliminary data.</text>
</comment>
<sequence length="40" mass="5034">MQYKCKVFFIDEALECFFQEMERLLLITWWKESFYGETET</sequence>
<organism evidence="1 2">
    <name type="scientific">Bacillus pumilus</name>
    <name type="common">Bacillus mesentericus</name>
    <dbReference type="NCBI Taxonomy" id="1408"/>
    <lineage>
        <taxon>Bacteria</taxon>
        <taxon>Bacillati</taxon>
        <taxon>Bacillota</taxon>
        <taxon>Bacilli</taxon>
        <taxon>Bacillales</taxon>
        <taxon>Bacillaceae</taxon>
        <taxon>Bacillus</taxon>
    </lineage>
</organism>
<gene>
    <name evidence="1" type="ORF">B4127_2610</name>
</gene>
<evidence type="ECO:0000313" key="1">
    <source>
        <dbReference type="EMBL" id="KIL23677.1"/>
    </source>
</evidence>
<dbReference type="AlphaFoldDB" id="A0AB34QZ16"/>
<name>A0AB34QZ16_BACPU</name>
<dbReference type="Proteomes" id="UP000031978">
    <property type="component" value="Unassembled WGS sequence"/>
</dbReference>
<proteinExistence type="predicted"/>
<reference evidence="1 2" key="1">
    <citation type="submission" date="2014-12" db="EMBL/GenBank/DDBJ databases">
        <title>Draft Genome Sequences of Five Spore-Forming Food Isolates of Bacillus pumilus.</title>
        <authorList>
            <person name="de Jong A."/>
            <person name="van Heel A.J."/>
            <person name="Montalban-Lopez M."/>
            <person name="Krawczyk A.O."/>
            <person name="Berendsen E.M."/>
            <person name="Wells-Bennik M."/>
            <person name="Kuipers O.P."/>
        </authorList>
    </citation>
    <scope>NUCLEOTIDE SEQUENCE [LARGE SCALE GENOMIC DNA]</scope>
    <source>
        <strain evidence="1 2">B4127</strain>
    </source>
</reference>
<accession>A0AB34QZ16</accession>
<evidence type="ECO:0000313" key="2">
    <source>
        <dbReference type="Proteomes" id="UP000031978"/>
    </source>
</evidence>
<protein>
    <submittedName>
        <fullName evidence="1">Uncharacterized protein</fullName>
    </submittedName>
</protein>
<dbReference type="EMBL" id="JXCL01000007">
    <property type="protein sequence ID" value="KIL23677.1"/>
    <property type="molecule type" value="Genomic_DNA"/>
</dbReference>